<feature type="domain" description="N-acetyltransferase" evidence="3">
    <location>
        <begin position="1"/>
        <end position="153"/>
    </location>
</feature>
<dbReference type="EMBL" id="BAAASL010000029">
    <property type="protein sequence ID" value="GAA2725374.1"/>
    <property type="molecule type" value="Genomic_DNA"/>
</dbReference>
<evidence type="ECO:0000313" key="5">
    <source>
        <dbReference type="Proteomes" id="UP001500886"/>
    </source>
</evidence>
<evidence type="ECO:0000259" key="3">
    <source>
        <dbReference type="PROSITE" id="PS51186"/>
    </source>
</evidence>
<dbReference type="PROSITE" id="PS51186">
    <property type="entry name" value="GNAT"/>
    <property type="match status" value="1"/>
</dbReference>
<keyword evidence="1" id="KW-0808">Transferase</keyword>
<gene>
    <name evidence="4" type="ORF">GCM10010315_57280</name>
</gene>
<protein>
    <recommendedName>
        <fullName evidence="3">N-acetyltransferase domain-containing protein</fullName>
    </recommendedName>
</protein>
<evidence type="ECO:0000256" key="1">
    <source>
        <dbReference type="ARBA" id="ARBA00022679"/>
    </source>
</evidence>
<organism evidence="4 5">
    <name type="scientific">Streptomyces luteosporeus</name>
    <dbReference type="NCBI Taxonomy" id="173856"/>
    <lineage>
        <taxon>Bacteria</taxon>
        <taxon>Bacillati</taxon>
        <taxon>Actinomycetota</taxon>
        <taxon>Actinomycetes</taxon>
        <taxon>Kitasatosporales</taxon>
        <taxon>Streptomycetaceae</taxon>
        <taxon>Streptomyces</taxon>
    </lineage>
</organism>
<reference evidence="4 5" key="1">
    <citation type="journal article" date="2019" name="Int. J. Syst. Evol. Microbiol.">
        <title>The Global Catalogue of Microorganisms (GCM) 10K type strain sequencing project: providing services to taxonomists for standard genome sequencing and annotation.</title>
        <authorList>
            <consortium name="The Broad Institute Genomics Platform"/>
            <consortium name="The Broad Institute Genome Sequencing Center for Infectious Disease"/>
            <person name="Wu L."/>
            <person name="Ma J."/>
        </authorList>
    </citation>
    <scope>NUCLEOTIDE SEQUENCE [LARGE SCALE GENOMIC DNA]</scope>
    <source>
        <strain evidence="4 5">JCM 4542</strain>
    </source>
</reference>
<dbReference type="Gene3D" id="3.40.630.30">
    <property type="match status" value="1"/>
</dbReference>
<evidence type="ECO:0000256" key="2">
    <source>
        <dbReference type="ARBA" id="ARBA00023315"/>
    </source>
</evidence>
<dbReference type="InterPro" id="IPR000182">
    <property type="entry name" value="GNAT_dom"/>
</dbReference>
<keyword evidence="2" id="KW-0012">Acyltransferase</keyword>
<comment type="caution">
    <text evidence="4">The sequence shown here is derived from an EMBL/GenBank/DDBJ whole genome shotgun (WGS) entry which is preliminary data.</text>
</comment>
<dbReference type="PANTHER" id="PTHR43877:SF1">
    <property type="entry name" value="ACETYLTRANSFERASE"/>
    <property type="match status" value="1"/>
</dbReference>
<sequence>MHIRRICESEGDAAGTLWDHMCRETGDGRPLTERARRDVSRMLAASAWHRDAFCLVAVHPGGRLAGFVNGRISTGDGLLPGLLGEIEALYVVPGDRGQGAGRALARAATDWLVAQGARTVRYLSCAGAHDDHRFWRSLGFEADMVCLSLYREP</sequence>
<dbReference type="SUPFAM" id="SSF55729">
    <property type="entry name" value="Acyl-CoA N-acyltransferases (Nat)"/>
    <property type="match status" value="1"/>
</dbReference>
<dbReference type="Proteomes" id="UP001500886">
    <property type="component" value="Unassembled WGS sequence"/>
</dbReference>
<dbReference type="InterPro" id="IPR016181">
    <property type="entry name" value="Acyl_CoA_acyltransferase"/>
</dbReference>
<keyword evidence="5" id="KW-1185">Reference proteome</keyword>
<dbReference type="InterPro" id="IPR050832">
    <property type="entry name" value="Bact_Acetyltransf"/>
</dbReference>
<dbReference type="Pfam" id="PF00583">
    <property type="entry name" value="Acetyltransf_1"/>
    <property type="match status" value="1"/>
</dbReference>
<dbReference type="PANTHER" id="PTHR43877">
    <property type="entry name" value="AMINOALKYLPHOSPHONATE N-ACETYLTRANSFERASE-RELATED-RELATED"/>
    <property type="match status" value="1"/>
</dbReference>
<dbReference type="RefSeq" id="WP_344439545.1">
    <property type="nucleotide sequence ID" value="NZ_BAAASL010000029.1"/>
</dbReference>
<name>A0ABN3U6X5_9ACTN</name>
<proteinExistence type="predicted"/>
<evidence type="ECO:0000313" key="4">
    <source>
        <dbReference type="EMBL" id="GAA2725374.1"/>
    </source>
</evidence>
<accession>A0ABN3U6X5</accession>